<dbReference type="GO" id="GO:0005737">
    <property type="term" value="C:cytoplasm"/>
    <property type="evidence" value="ECO:0007669"/>
    <property type="project" value="UniProtKB-SubCell"/>
</dbReference>
<feature type="binding site" evidence="6">
    <location>
        <begin position="31"/>
        <end position="33"/>
    </location>
    <ligand>
        <name>S-adenosyl-L-methionine</name>
        <dbReference type="ChEBI" id="CHEBI:59789"/>
    </ligand>
</feature>
<feature type="binding site" evidence="6">
    <location>
        <position position="75"/>
    </location>
    <ligand>
        <name>S-adenosyl-L-methionine</name>
        <dbReference type="ChEBI" id="CHEBI:59789"/>
    </ligand>
</feature>
<dbReference type="Pfam" id="PF01795">
    <property type="entry name" value="Methyltransf_5"/>
    <property type="match status" value="1"/>
</dbReference>
<dbReference type="Gene3D" id="3.40.50.150">
    <property type="entry name" value="Vaccinia Virus protein VP39"/>
    <property type="match status" value="1"/>
</dbReference>
<keyword evidence="6" id="KW-0963">Cytoplasm</keyword>
<keyword evidence="2 6" id="KW-0698">rRNA processing</keyword>
<feature type="binding site" evidence="6">
    <location>
        <position position="93"/>
    </location>
    <ligand>
        <name>S-adenosyl-L-methionine</name>
        <dbReference type="ChEBI" id="CHEBI:59789"/>
    </ligand>
</feature>
<organism evidence="7 8">
    <name type="scientific">SAR86 cluster bacterium</name>
    <dbReference type="NCBI Taxonomy" id="2030880"/>
    <lineage>
        <taxon>Bacteria</taxon>
        <taxon>Pseudomonadati</taxon>
        <taxon>Pseudomonadota</taxon>
        <taxon>Gammaproteobacteria</taxon>
        <taxon>SAR86 cluster</taxon>
    </lineage>
</organism>
<evidence type="ECO:0000313" key="8">
    <source>
        <dbReference type="Proteomes" id="UP000319384"/>
    </source>
</evidence>
<comment type="function">
    <text evidence="6">Specifically methylates the N4 position of cytidine in position 1402 (C1402) of 16S rRNA.</text>
</comment>
<accession>A0A520N0Q0</accession>
<comment type="catalytic activity">
    <reaction evidence="6">
        <text>cytidine(1402) in 16S rRNA + S-adenosyl-L-methionine = N(4)-methylcytidine(1402) in 16S rRNA + S-adenosyl-L-homocysteine + H(+)</text>
        <dbReference type="Rhea" id="RHEA:42928"/>
        <dbReference type="Rhea" id="RHEA-COMP:10286"/>
        <dbReference type="Rhea" id="RHEA-COMP:10287"/>
        <dbReference type="ChEBI" id="CHEBI:15378"/>
        <dbReference type="ChEBI" id="CHEBI:57856"/>
        <dbReference type="ChEBI" id="CHEBI:59789"/>
        <dbReference type="ChEBI" id="CHEBI:74506"/>
        <dbReference type="ChEBI" id="CHEBI:82748"/>
        <dbReference type="EC" id="2.1.1.199"/>
    </reaction>
</comment>
<dbReference type="Proteomes" id="UP000319384">
    <property type="component" value="Unassembled WGS sequence"/>
</dbReference>
<dbReference type="InterPro" id="IPR002903">
    <property type="entry name" value="RsmH"/>
</dbReference>
<dbReference type="GO" id="GO:0071424">
    <property type="term" value="F:rRNA (cytosine-N4-)-methyltransferase activity"/>
    <property type="evidence" value="ECO:0007669"/>
    <property type="project" value="UniProtKB-UniRule"/>
</dbReference>
<evidence type="ECO:0000256" key="3">
    <source>
        <dbReference type="ARBA" id="ARBA00022603"/>
    </source>
</evidence>
<dbReference type="InterPro" id="IPR023397">
    <property type="entry name" value="SAM-dep_MeTrfase_MraW_recog"/>
</dbReference>
<dbReference type="Gene3D" id="1.10.150.170">
    <property type="entry name" value="Putative methyltransferase TM0872, insert domain"/>
    <property type="match status" value="1"/>
</dbReference>
<protein>
    <recommendedName>
        <fullName evidence="6">Ribosomal RNA small subunit methyltransferase H</fullName>
        <ecNumber evidence="6">2.1.1.199</ecNumber>
    </recommendedName>
    <alternativeName>
        <fullName evidence="6">16S rRNA m(4)C1402 methyltransferase</fullName>
    </alternativeName>
    <alternativeName>
        <fullName evidence="6">rRNA (cytosine-N(4)-)-methyltransferase RsmH</fullName>
    </alternativeName>
</protein>
<dbReference type="PANTHER" id="PTHR11265">
    <property type="entry name" value="S-ADENOSYL-METHYLTRANSFERASE MRAW"/>
    <property type="match status" value="1"/>
</dbReference>
<keyword evidence="4 6" id="KW-0808">Transferase</keyword>
<proteinExistence type="inferred from homology"/>
<evidence type="ECO:0000256" key="1">
    <source>
        <dbReference type="ARBA" id="ARBA00010396"/>
    </source>
</evidence>
<evidence type="ECO:0000256" key="4">
    <source>
        <dbReference type="ARBA" id="ARBA00022679"/>
    </source>
</evidence>
<name>A0A520N0Q0_9GAMM</name>
<dbReference type="InterPro" id="IPR029063">
    <property type="entry name" value="SAM-dependent_MTases_sf"/>
</dbReference>
<dbReference type="AlphaFoldDB" id="A0A520N0Q0"/>
<comment type="similarity">
    <text evidence="1 6">Belongs to the methyltransferase superfamily. RsmH family.</text>
</comment>
<dbReference type="HAMAP" id="MF_01007">
    <property type="entry name" value="16SrRNA_methyltr_H"/>
    <property type="match status" value="1"/>
</dbReference>
<comment type="subcellular location">
    <subcellularLocation>
        <location evidence="6">Cytoplasm</location>
    </subcellularLocation>
</comment>
<feature type="binding site" evidence="6">
    <location>
        <position position="51"/>
    </location>
    <ligand>
        <name>S-adenosyl-L-methionine</name>
        <dbReference type="ChEBI" id="CHEBI:59789"/>
    </ligand>
</feature>
<keyword evidence="3 6" id="KW-0489">Methyltransferase</keyword>
<evidence type="ECO:0000256" key="2">
    <source>
        <dbReference type="ARBA" id="ARBA00022552"/>
    </source>
</evidence>
<comment type="caution">
    <text evidence="7">The sequence shown here is derived from an EMBL/GenBank/DDBJ whole genome shotgun (WGS) entry which is preliminary data.</text>
</comment>
<reference evidence="7 8" key="1">
    <citation type="submission" date="2019-02" db="EMBL/GenBank/DDBJ databases">
        <title>Prokaryotic population dynamics and viral predation in marine succession experiment using metagenomics: the confinement effect.</title>
        <authorList>
            <person name="Haro-Moreno J.M."/>
            <person name="Rodriguez-Valera F."/>
            <person name="Lopez-Perez M."/>
        </authorList>
    </citation>
    <scope>NUCLEOTIDE SEQUENCE [LARGE SCALE GENOMIC DNA]</scope>
    <source>
        <strain evidence="7">MED-G162</strain>
    </source>
</reference>
<dbReference type="SUPFAM" id="SSF81799">
    <property type="entry name" value="Putative methyltransferase TM0872, insert domain"/>
    <property type="match status" value="1"/>
</dbReference>
<gene>
    <name evidence="6 7" type="primary">rsmH</name>
    <name evidence="7" type="ORF">EVA95_01140</name>
</gene>
<evidence type="ECO:0000313" key="7">
    <source>
        <dbReference type="EMBL" id="RZO27060.1"/>
    </source>
</evidence>
<evidence type="ECO:0000256" key="6">
    <source>
        <dbReference type="HAMAP-Rule" id="MF_01007"/>
    </source>
</evidence>
<dbReference type="GO" id="GO:0070475">
    <property type="term" value="P:rRNA base methylation"/>
    <property type="evidence" value="ECO:0007669"/>
    <property type="project" value="UniProtKB-UniRule"/>
</dbReference>
<dbReference type="EMBL" id="SHBH01000005">
    <property type="protein sequence ID" value="RZO27060.1"/>
    <property type="molecule type" value="Genomic_DNA"/>
</dbReference>
<dbReference type="PANTHER" id="PTHR11265:SF0">
    <property type="entry name" value="12S RRNA N4-METHYLCYTIDINE METHYLTRANSFERASE"/>
    <property type="match status" value="1"/>
</dbReference>
<dbReference type="NCBIfam" id="TIGR00006">
    <property type="entry name" value="16S rRNA (cytosine(1402)-N(4))-methyltransferase RsmH"/>
    <property type="match status" value="1"/>
</dbReference>
<keyword evidence="5 6" id="KW-0949">S-adenosyl-L-methionine</keyword>
<dbReference type="SUPFAM" id="SSF53335">
    <property type="entry name" value="S-adenosyl-L-methionine-dependent methyltransferases"/>
    <property type="match status" value="1"/>
</dbReference>
<dbReference type="EC" id="2.1.1.199" evidence="6"/>
<feature type="binding site" evidence="6">
    <location>
        <position position="100"/>
    </location>
    <ligand>
        <name>S-adenosyl-L-methionine</name>
        <dbReference type="ChEBI" id="CHEBI:59789"/>
    </ligand>
</feature>
<evidence type="ECO:0000256" key="5">
    <source>
        <dbReference type="ARBA" id="ARBA00022691"/>
    </source>
</evidence>
<dbReference type="PIRSF" id="PIRSF004486">
    <property type="entry name" value="MraW"/>
    <property type="match status" value="1"/>
</dbReference>
<sequence length="297" mass="34052">MLHFPVLLEESIDFLINNVDGNYIDCTFGRGGHSKLILSKISNKGSLSSFDKDQDAFIFGSNIKKSNFKIFHDSFKNIDKYFDVNSIDGILYDLGTCSTHLDDAKRGFSFNKKGPLDMRFNISEGIPVSEWLKNAKKDEISEILYKYGDEKHAKLIANAIDKARNKNIISTTIELSNIIKNVYPQKNNKIHPATKSFQALRIFINDELNEFRKSLEMAQKIIKKNGFIVTIAFHSLEDNIVKNFFKGSVQSFPKDIPINNIEQKKFKCIAKKIRPSDIEIKNNKRSRSAIMRVFQKI</sequence>